<accession>A0AAP2Z4Q2</accession>
<evidence type="ECO:0000313" key="1">
    <source>
        <dbReference type="EMBL" id="MCU4750631.1"/>
    </source>
</evidence>
<organism evidence="1 2">
    <name type="scientific">Natronosalvus hydrolyticus</name>
    <dbReference type="NCBI Taxonomy" id="2979988"/>
    <lineage>
        <taxon>Archaea</taxon>
        <taxon>Methanobacteriati</taxon>
        <taxon>Methanobacteriota</taxon>
        <taxon>Stenosarchaea group</taxon>
        <taxon>Halobacteria</taxon>
        <taxon>Halobacteriales</taxon>
        <taxon>Natrialbaceae</taxon>
        <taxon>Natronosalvus</taxon>
    </lineage>
</organism>
<dbReference type="EMBL" id="JAOPJZ010000001">
    <property type="protein sequence ID" value="MCU4750631.1"/>
    <property type="molecule type" value="Genomic_DNA"/>
</dbReference>
<dbReference type="Pfam" id="PF07366">
    <property type="entry name" value="SnoaL"/>
    <property type="match status" value="1"/>
</dbReference>
<sequence length="151" mass="16943">MATTPSSTHSIDLVRQFRRHVFNGREYSRMPELFAEDFVQHGPRAGTESHGVGEYEKTLRMFHTAFSDLEVTEEVVFSDDTGEFVCTVYTNRGTHDGDFMGITPTNVEVAVPGIAVQRVEDGKLAETWVVADFHSLLQQIGVAPLMDEYQT</sequence>
<reference evidence="1 2" key="1">
    <citation type="submission" date="2022-09" db="EMBL/GenBank/DDBJ databases">
        <title>Enrichment on poylsaccharides allowed isolation of novel metabolic and taxonomic groups of Haloarchaea.</title>
        <authorList>
            <person name="Sorokin D.Y."/>
            <person name="Elcheninov A.G."/>
            <person name="Khizhniak T.V."/>
            <person name="Kolganova T.V."/>
            <person name="Kublanov I.V."/>
        </authorList>
    </citation>
    <scope>NUCLEOTIDE SEQUENCE [LARGE SCALE GENOMIC DNA]</scope>
    <source>
        <strain evidence="1 2">AArc-curdl1</strain>
    </source>
</reference>
<dbReference type="PANTHER" id="PTHR38436">
    <property type="entry name" value="POLYKETIDE CYCLASE SNOAL-LIKE DOMAIN"/>
    <property type="match status" value="1"/>
</dbReference>
<dbReference type="InterPro" id="IPR009959">
    <property type="entry name" value="Cyclase_SnoaL-like"/>
</dbReference>
<gene>
    <name evidence="1" type="ORF">OB919_01315</name>
</gene>
<dbReference type="RefSeq" id="WP_342805598.1">
    <property type="nucleotide sequence ID" value="NZ_JAOPJZ010000001.1"/>
</dbReference>
<evidence type="ECO:0000313" key="2">
    <source>
        <dbReference type="Proteomes" id="UP001321047"/>
    </source>
</evidence>
<dbReference type="SUPFAM" id="SSF54427">
    <property type="entry name" value="NTF2-like"/>
    <property type="match status" value="1"/>
</dbReference>
<proteinExistence type="predicted"/>
<dbReference type="AlphaFoldDB" id="A0AAP2Z4Q2"/>
<dbReference type="Proteomes" id="UP001321047">
    <property type="component" value="Unassembled WGS sequence"/>
</dbReference>
<dbReference type="GO" id="GO:0030638">
    <property type="term" value="P:polyketide metabolic process"/>
    <property type="evidence" value="ECO:0007669"/>
    <property type="project" value="InterPro"/>
</dbReference>
<protein>
    <submittedName>
        <fullName evidence="1">Ester cyclase</fullName>
    </submittedName>
</protein>
<dbReference type="PANTHER" id="PTHR38436:SF1">
    <property type="entry name" value="ESTER CYCLASE"/>
    <property type="match status" value="1"/>
</dbReference>
<dbReference type="InterPro" id="IPR032710">
    <property type="entry name" value="NTF2-like_dom_sf"/>
</dbReference>
<comment type="caution">
    <text evidence="1">The sequence shown here is derived from an EMBL/GenBank/DDBJ whole genome shotgun (WGS) entry which is preliminary data.</text>
</comment>
<keyword evidence="2" id="KW-1185">Reference proteome</keyword>
<dbReference type="Gene3D" id="3.10.450.50">
    <property type="match status" value="1"/>
</dbReference>
<name>A0AAP2Z4Q2_9EURY</name>